<dbReference type="SMART" id="SM00530">
    <property type="entry name" value="HTH_XRE"/>
    <property type="match status" value="1"/>
</dbReference>
<dbReference type="InterPro" id="IPR038722">
    <property type="entry name" value="Ner_HTH_dom"/>
</dbReference>
<dbReference type="AlphaFoldDB" id="A0A3S4G3H9"/>
<reference evidence="6 7" key="1">
    <citation type="submission" date="2018-12" db="EMBL/GenBank/DDBJ databases">
        <authorList>
            <consortium name="Pathogen Informatics"/>
        </authorList>
    </citation>
    <scope>NUCLEOTIDE SEQUENCE [LARGE SCALE GENOMIC DNA]</scope>
    <source>
        <strain evidence="6 7">NCTC7406</strain>
    </source>
</reference>
<dbReference type="Pfam" id="PF13693">
    <property type="entry name" value="HTH_35"/>
    <property type="match status" value="1"/>
</dbReference>
<evidence type="ECO:0000256" key="3">
    <source>
        <dbReference type="ARBA" id="ARBA00023125"/>
    </source>
</evidence>
<keyword evidence="2" id="KW-0805">Transcription regulation</keyword>
<evidence type="ECO:0000313" key="6">
    <source>
        <dbReference type="EMBL" id="VEA05017.1"/>
    </source>
</evidence>
<name>A0A3S4G3H9_SALET</name>
<feature type="domain" description="HTH cro/C1-type" evidence="5">
    <location>
        <begin position="13"/>
        <end position="64"/>
    </location>
</feature>
<evidence type="ECO:0000256" key="4">
    <source>
        <dbReference type="ARBA" id="ARBA00023163"/>
    </source>
</evidence>
<evidence type="ECO:0000256" key="1">
    <source>
        <dbReference type="ARBA" id="ARBA00006157"/>
    </source>
</evidence>
<dbReference type="GO" id="GO:0003677">
    <property type="term" value="F:DNA binding"/>
    <property type="evidence" value="ECO:0007669"/>
    <property type="project" value="UniProtKB-KW"/>
</dbReference>
<organism evidence="6 7">
    <name type="scientific">Salmonella enterica subsp. enterica serovar Sanjuan</name>
    <dbReference type="NCBI Taxonomy" id="1160765"/>
    <lineage>
        <taxon>Bacteria</taxon>
        <taxon>Pseudomonadati</taxon>
        <taxon>Pseudomonadota</taxon>
        <taxon>Gammaproteobacteria</taxon>
        <taxon>Enterobacterales</taxon>
        <taxon>Enterobacteriaceae</taxon>
        <taxon>Salmonella</taxon>
    </lineage>
</organism>
<protein>
    <submittedName>
        <fullName evidence="6">Transcriptional regulator</fullName>
    </submittedName>
</protein>
<evidence type="ECO:0000256" key="2">
    <source>
        <dbReference type="ARBA" id="ARBA00023015"/>
    </source>
</evidence>
<dbReference type="PROSITE" id="PS50943">
    <property type="entry name" value="HTH_CROC1"/>
    <property type="match status" value="1"/>
</dbReference>
<sequence length="84" mass="9733">MEPKSQDWHRADIKSALEKRGITLRDLSRQAGLSPDSLRNVFTRSWPRAERIIADALGITPQEIWPSRYDDMQIKMMPIPQNNS</sequence>
<evidence type="ECO:0000313" key="7">
    <source>
        <dbReference type="Proteomes" id="UP000276345"/>
    </source>
</evidence>
<proteinExistence type="inferred from homology"/>
<dbReference type="Proteomes" id="UP000276345">
    <property type="component" value="Chromosome"/>
</dbReference>
<accession>A0A3S4G3H9</accession>
<dbReference type="EMBL" id="LR134142">
    <property type="protein sequence ID" value="VEA05017.1"/>
    <property type="molecule type" value="Genomic_DNA"/>
</dbReference>
<dbReference type="InterPro" id="IPR001387">
    <property type="entry name" value="Cro/C1-type_HTH"/>
</dbReference>
<evidence type="ECO:0000259" key="5">
    <source>
        <dbReference type="PROSITE" id="PS50943"/>
    </source>
</evidence>
<comment type="similarity">
    <text evidence="1">Belongs to the ner transcriptional regulatory family.</text>
</comment>
<dbReference type="Gene3D" id="1.10.260.40">
    <property type="entry name" value="lambda repressor-like DNA-binding domains"/>
    <property type="match status" value="1"/>
</dbReference>
<dbReference type="InterPro" id="IPR010982">
    <property type="entry name" value="Lambda_DNA-bd_dom_sf"/>
</dbReference>
<keyword evidence="3" id="KW-0238">DNA-binding</keyword>
<dbReference type="SUPFAM" id="SSF47413">
    <property type="entry name" value="lambda repressor-like DNA-binding domains"/>
    <property type="match status" value="1"/>
</dbReference>
<gene>
    <name evidence="6" type="ORF">NCTC7406_01706</name>
</gene>
<dbReference type="CDD" id="cd00093">
    <property type="entry name" value="HTH_XRE"/>
    <property type="match status" value="1"/>
</dbReference>
<keyword evidence="4" id="KW-0804">Transcription</keyword>